<proteinExistence type="predicted"/>
<accession>A0A6J7M9K9</accession>
<protein>
    <submittedName>
        <fullName evidence="1">Unannotated protein</fullName>
    </submittedName>
</protein>
<organism evidence="1">
    <name type="scientific">freshwater metagenome</name>
    <dbReference type="NCBI Taxonomy" id="449393"/>
    <lineage>
        <taxon>unclassified sequences</taxon>
        <taxon>metagenomes</taxon>
        <taxon>ecological metagenomes</taxon>
    </lineage>
</organism>
<dbReference type="EMBL" id="CAFBOM010000030">
    <property type="protein sequence ID" value="CAB4977531.1"/>
    <property type="molecule type" value="Genomic_DNA"/>
</dbReference>
<reference evidence="1" key="1">
    <citation type="submission" date="2020-05" db="EMBL/GenBank/DDBJ databases">
        <authorList>
            <person name="Chiriac C."/>
            <person name="Salcher M."/>
            <person name="Ghai R."/>
            <person name="Kavagutti S V."/>
        </authorList>
    </citation>
    <scope>NUCLEOTIDE SEQUENCE</scope>
</reference>
<dbReference type="AlphaFoldDB" id="A0A6J7M9K9"/>
<evidence type="ECO:0000313" key="1">
    <source>
        <dbReference type="EMBL" id="CAB4977531.1"/>
    </source>
</evidence>
<name>A0A6J7M9K9_9ZZZZ</name>
<sequence>MLLAALAYRRREGAGINDQVEYLAADDDAKCGANGLPTSAPGAQEPGGVPDFAVEIRLTRGHQLAERWVVADRLGRKRVQGEEPLQQGRAFRLGDGPNRPQFQRMLEVCEIQRRVQDRGVGNLPRIARFSEFIAPRCHIDPLGVRTLRSCSLPASRLSTAAGIPPVCQRTTGCSAVAVMVHATSKVGIP</sequence>
<gene>
    <name evidence="1" type="ORF">UFOPK3957_00290</name>
</gene>